<dbReference type="Proteomes" id="UP000020561">
    <property type="component" value="Unassembled WGS sequence"/>
</dbReference>
<organism evidence="1 2">
    <name type="scientific">Mycobacterium kansasii 662</name>
    <dbReference type="NCBI Taxonomy" id="1299326"/>
    <lineage>
        <taxon>Bacteria</taxon>
        <taxon>Bacillati</taxon>
        <taxon>Actinomycetota</taxon>
        <taxon>Actinomycetes</taxon>
        <taxon>Mycobacteriales</taxon>
        <taxon>Mycobacteriaceae</taxon>
        <taxon>Mycobacterium</taxon>
    </lineage>
</organism>
<reference evidence="1 2" key="1">
    <citation type="submission" date="2013-12" db="EMBL/GenBank/DDBJ databases">
        <authorList>
            <person name="Brown-Elliot B."/>
            <person name="Wallace R."/>
            <person name="Lenaerts A."/>
            <person name="Ordway D."/>
            <person name="DeGroote M.A."/>
            <person name="Parker T."/>
            <person name="Sizemore C."/>
            <person name="Tallon L.J."/>
            <person name="Sadzewicz L.K."/>
            <person name="Sengamalay N."/>
            <person name="Fraser C.M."/>
            <person name="Hine E."/>
            <person name="Shefchek K.A."/>
            <person name="Das S.P."/>
            <person name="Tettelin H."/>
        </authorList>
    </citation>
    <scope>NUCLEOTIDE SEQUENCE [LARGE SCALE GENOMIC DNA]</scope>
    <source>
        <strain evidence="1 2">662</strain>
    </source>
</reference>
<sequence>MPTAGDRRIGCLRAVVACEQGVEPAAIQPIIQTGDLGMADQQNVVIANSQPANRRAP</sequence>
<proteinExistence type="predicted"/>
<accession>X7ZFW5</accession>
<evidence type="ECO:0000313" key="1">
    <source>
        <dbReference type="EMBL" id="EUA17613.1"/>
    </source>
</evidence>
<dbReference type="EMBL" id="JAOA01000004">
    <property type="protein sequence ID" value="EUA17613.1"/>
    <property type="molecule type" value="Genomic_DNA"/>
</dbReference>
<evidence type="ECO:0000313" key="2">
    <source>
        <dbReference type="Proteomes" id="UP000020561"/>
    </source>
</evidence>
<name>X7ZFW5_MYCKA</name>
<gene>
    <name evidence="1" type="ORF">I545_3035</name>
</gene>
<dbReference type="AlphaFoldDB" id="X7ZFW5"/>
<comment type="caution">
    <text evidence="1">The sequence shown here is derived from an EMBL/GenBank/DDBJ whole genome shotgun (WGS) entry which is preliminary data.</text>
</comment>
<protein>
    <submittedName>
        <fullName evidence="1">Uncharacterized protein</fullName>
    </submittedName>
</protein>